<gene>
    <name evidence="1" type="ORF">METZ01_LOCUS9850</name>
</gene>
<reference evidence="1" key="1">
    <citation type="submission" date="2018-05" db="EMBL/GenBank/DDBJ databases">
        <authorList>
            <person name="Lanie J.A."/>
            <person name="Ng W.-L."/>
            <person name="Kazmierczak K.M."/>
            <person name="Andrzejewski T.M."/>
            <person name="Davidsen T.M."/>
            <person name="Wayne K.J."/>
            <person name="Tettelin H."/>
            <person name="Glass J.I."/>
            <person name="Rusch D."/>
            <person name="Podicherti R."/>
            <person name="Tsui H.-C.T."/>
            <person name="Winkler M.E."/>
        </authorList>
    </citation>
    <scope>NUCLEOTIDE SEQUENCE</scope>
</reference>
<dbReference type="AlphaFoldDB" id="A0A381NQY1"/>
<protein>
    <submittedName>
        <fullName evidence="1">Uncharacterized protein</fullName>
    </submittedName>
</protein>
<dbReference type="EMBL" id="UINC01000534">
    <property type="protein sequence ID" value="SUZ56996.1"/>
    <property type="molecule type" value="Genomic_DNA"/>
</dbReference>
<evidence type="ECO:0000313" key="1">
    <source>
        <dbReference type="EMBL" id="SUZ56996.1"/>
    </source>
</evidence>
<sequence length="65" mass="7753">VKKKTKLHFDQLQLKLHQIIQQTNISEKIDFYSLLDEMSVYYCLSTEELLTRGFRKAYRQSVEGV</sequence>
<accession>A0A381NQY1</accession>
<proteinExistence type="predicted"/>
<name>A0A381NQY1_9ZZZZ</name>
<organism evidence="1">
    <name type="scientific">marine metagenome</name>
    <dbReference type="NCBI Taxonomy" id="408172"/>
    <lineage>
        <taxon>unclassified sequences</taxon>
        <taxon>metagenomes</taxon>
        <taxon>ecological metagenomes</taxon>
    </lineage>
</organism>
<feature type="non-terminal residue" evidence="1">
    <location>
        <position position="1"/>
    </location>
</feature>